<comment type="caution">
    <text evidence="1">The sequence shown here is derived from an EMBL/GenBank/DDBJ whole genome shotgun (WGS) entry which is preliminary data.</text>
</comment>
<name>A0A9X3YGX1_9GAMM</name>
<reference evidence="1" key="1">
    <citation type="submission" date="2023-02" db="EMBL/GenBank/DDBJ databases">
        <title>Tahibacter soli sp. nov. isolated from soil.</title>
        <authorList>
            <person name="Baek J.H."/>
            <person name="Lee J.K."/>
            <person name="Choi D.G."/>
            <person name="Jeon C.O."/>
        </authorList>
    </citation>
    <scope>NUCLEOTIDE SEQUENCE</scope>
    <source>
        <strain evidence="1">BL</strain>
    </source>
</reference>
<accession>A0A9X3YGX1</accession>
<dbReference type="RefSeq" id="WP_263543344.1">
    <property type="nucleotide sequence ID" value="NZ_JAOVZO020000003.1"/>
</dbReference>
<protein>
    <submittedName>
        <fullName evidence="1">Uncharacterized protein</fullName>
    </submittedName>
</protein>
<dbReference type="EMBL" id="JAOVZO020000003">
    <property type="protein sequence ID" value="MDC8012084.1"/>
    <property type="molecule type" value="Genomic_DNA"/>
</dbReference>
<dbReference type="Proteomes" id="UP001139971">
    <property type="component" value="Unassembled WGS sequence"/>
</dbReference>
<sequence length="417" mass="45402">MPVDKNLVVIGASDEETAHLRLLIRKAGGKLTHRWRWGSEAGADLVVVDPEAFAGQMARTRALAGGLRCAVIVDEMPPSSELVLRRPLREENVVDVLNRAGGAMSMAPPLEKGRGHLYLDDDAHDGADIVTRMFEDGIASHPPLTPRSTEPPALGFDEVFRRDEAAEKPMFRVPLSLDGDTRLEVTDAPSARSEARWGESVDALAPQPRGAGPNVALPGVKRAAADGSRHALRAFVDQPLLGGPAQIVLEGVPALTLDPKHATFYTVATLAELERYLREPLARADWRALTTAELGQVRDTQPGWPYRRLVWLDVLVNSDGRLASQLDPGGTYRLKQRLEVGADHRGHERIVRAMAEPARLNEIAAKAGVPMGAVFDVVNAYHAIGEVEWQSRASLRVPVKPEDKGGLLSRLKRPFGL</sequence>
<organism evidence="1 2">
    <name type="scientific">Tahibacter soli</name>
    <dbReference type="NCBI Taxonomy" id="2983605"/>
    <lineage>
        <taxon>Bacteria</taxon>
        <taxon>Pseudomonadati</taxon>
        <taxon>Pseudomonadota</taxon>
        <taxon>Gammaproteobacteria</taxon>
        <taxon>Lysobacterales</taxon>
        <taxon>Rhodanobacteraceae</taxon>
        <taxon>Tahibacter</taxon>
    </lineage>
</organism>
<evidence type="ECO:0000313" key="2">
    <source>
        <dbReference type="Proteomes" id="UP001139971"/>
    </source>
</evidence>
<keyword evidence="2" id="KW-1185">Reference proteome</keyword>
<proteinExistence type="predicted"/>
<gene>
    <name evidence="1" type="ORF">OD750_005940</name>
</gene>
<dbReference type="AlphaFoldDB" id="A0A9X3YGX1"/>
<evidence type="ECO:0000313" key="1">
    <source>
        <dbReference type="EMBL" id="MDC8012084.1"/>
    </source>
</evidence>